<proteinExistence type="predicted"/>
<name>A0A9P6DMB3_9AGAM</name>
<feature type="compositionally biased region" description="Polar residues" evidence="1">
    <location>
        <begin position="125"/>
        <end position="139"/>
    </location>
</feature>
<reference evidence="2" key="1">
    <citation type="journal article" date="2020" name="Nat. Commun.">
        <title>Large-scale genome sequencing of mycorrhizal fungi provides insights into the early evolution of symbiotic traits.</title>
        <authorList>
            <person name="Miyauchi S."/>
            <person name="Kiss E."/>
            <person name="Kuo A."/>
            <person name="Drula E."/>
            <person name="Kohler A."/>
            <person name="Sanchez-Garcia M."/>
            <person name="Morin E."/>
            <person name="Andreopoulos B."/>
            <person name="Barry K.W."/>
            <person name="Bonito G."/>
            <person name="Buee M."/>
            <person name="Carver A."/>
            <person name="Chen C."/>
            <person name="Cichocki N."/>
            <person name="Clum A."/>
            <person name="Culley D."/>
            <person name="Crous P.W."/>
            <person name="Fauchery L."/>
            <person name="Girlanda M."/>
            <person name="Hayes R.D."/>
            <person name="Keri Z."/>
            <person name="LaButti K."/>
            <person name="Lipzen A."/>
            <person name="Lombard V."/>
            <person name="Magnuson J."/>
            <person name="Maillard F."/>
            <person name="Murat C."/>
            <person name="Nolan M."/>
            <person name="Ohm R.A."/>
            <person name="Pangilinan J."/>
            <person name="Pereira M.F."/>
            <person name="Perotto S."/>
            <person name="Peter M."/>
            <person name="Pfister S."/>
            <person name="Riley R."/>
            <person name="Sitrit Y."/>
            <person name="Stielow J.B."/>
            <person name="Szollosi G."/>
            <person name="Zifcakova L."/>
            <person name="Stursova M."/>
            <person name="Spatafora J.W."/>
            <person name="Tedersoo L."/>
            <person name="Vaario L.M."/>
            <person name="Yamada A."/>
            <person name="Yan M."/>
            <person name="Wang P."/>
            <person name="Xu J."/>
            <person name="Bruns T."/>
            <person name="Baldrian P."/>
            <person name="Vilgalys R."/>
            <person name="Dunand C."/>
            <person name="Henrissat B."/>
            <person name="Grigoriev I.V."/>
            <person name="Hibbett D."/>
            <person name="Nagy L.G."/>
            <person name="Martin F.M."/>
        </authorList>
    </citation>
    <scope>NUCLEOTIDE SEQUENCE</scope>
    <source>
        <strain evidence="2">UP504</strain>
    </source>
</reference>
<dbReference type="EMBL" id="MU129073">
    <property type="protein sequence ID" value="KAF9507771.1"/>
    <property type="molecule type" value="Genomic_DNA"/>
</dbReference>
<comment type="caution">
    <text evidence="2">The sequence shown here is derived from an EMBL/GenBank/DDBJ whole genome shotgun (WGS) entry which is preliminary data.</text>
</comment>
<feature type="compositionally biased region" description="Polar residues" evidence="1">
    <location>
        <begin position="147"/>
        <end position="158"/>
    </location>
</feature>
<evidence type="ECO:0000256" key="1">
    <source>
        <dbReference type="SAM" id="MobiDB-lite"/>
    </source>
</evidence>
<accession>A0A9P6DMB3</accession>
<sequence>MSEMGNQYVLSHSPIKNEDEGCSIDSTPIHRSHQFHISINGESYCAVGHYIVQFYQTGLPLIHTSGSTSQPPPTALITHRDVGVSQPHMISDVNLLGKLTQASLANYGWLNDNDPHDAFAGIDDGNNSSGSEFQESNLGFTDDEDSNNVSNEGSNDAGGSNGIAVDVSAIKEQLRNLQAQDTDIDPGLQDDTINHDKNLQDRPLSLDQKKVSQALWGQYMTAVNWLAKDWGVRCTRILIEGGAVMPVLPTRSENAWNAFLHTQWEN</sequence>
<protein>
    <submittedName>
        <fullName evidence="2">Uncharacterized protein</fullName>
    </submittedName>
</protein>
<keyword evidence="3" id="KW-1185">Reference proteome</keyword>
<evidence type="ECO:0000313" key="2">
    <source>
        <dbReference type="EMBL" id="KAF9507771.1"/>
    </source>
</evidence>
<feature type="region of interest" description="Disordered" evidence="1">
    <location>
        <begin position="120"/>
        <end position="162"/>
    </location>
</feature>
<dbReference type="Proteomes" id="UP000886523">
    <property type="component" value="Unassembled WGS sequence"/>
</dbReference>
<organism evidence="2 3">
    <name type="scientific">Hydnum rufescens UP504</name>
    <dbReference type="NCBI Taxonomy" id="1448309"/>
    <lineage>
        <taxon>Eukaryota</taxon>
        <taxon>Fungi</taxon>
        <taxon>Dikarya</taxon>
        <taxon>Basidiomycota</taxon>
        <taxon>Agaricomycotina</taxon>
        <taxon>Agaricomycetes</taxon>
        <taxon>Cantharellales</taxon>
        <taxon>Hydnaceae</taxon>
        <taxon>Hydnum</taxon>
    </lineage>
</organism>
<gene>
    <name evidence="2" type="ORF">BS47DRAFT_1398364</name>
</gene>
<dbReference type="AlphaFoldDB" id="A0A9P6DMB3"/>
<feature type="region of interest" description="Disordered" evidence="1">
    <location>
        <begin position="180"/>
        <end position="199"/>
    </location>
</feature>
<evidence type="ECO:0000313" key="3">
    <source>
        <dbReference type="Proteomes" id="UP000886523"/>
    </source>
</evidence>